<dbReference type="OMA" id="RDFHCHI"/>
<dbReference type="InterPro" id="IPR001202">
    <property type="entry name" value="WW_dom"/>
</dbReference>
<dbReference type="OrthoDB" id="272092at2759"/>
<organism evidence="5 6">
    <name type="scientific">Bodo saltans</name>
    <name type="common">Flagellated protozoan</name>
    <dbReference type="NCBI Taxonomy" id="75058"/>
    <lineage>
        <taxon>Eukaryota</taxon>
        <taxon>Discoba</taxon>
        <taxon>Euglenozoa</taxon>
        <taxon>Kinetoplastea</taxon>
        <taxon>Metakinetoplastina</taxon>
        <taxon>Eubodonida</taxon>
        <taxon>Bodonidae</taxon>
        <taxon>Bodo</taxon>
    </lineage>
</organism>
<dbReference type="VEuPathDB" id="TriTrypDB:BSAL_53285"/>
<dbReference type="PROSITE" id="PS50020">
    <property type="entry name" value="WW_DOMAIN_2"/>
    <property type="match status" value="1"/>
</dbReference>
<feature type="compositionally biased region" description="Polar residues" evidence="2">
    <location>
        <begin position="206"/>
        <end position="215"/>
    </location>
</feature>
<dbReference type="Pfam" id="PF00397">
    <property type="entry name" value="WW"/>
    <property type="match status" value="1"/>
</dbReference>
<dbReference type="EMBL" id="CYKH01000109">
    <property type="protein sequence ID" value="CUE71458.1"/>
    <property type="molecule type" value="Genomic_DNA"/>
</dbReference>
<evidence type="ECO:0000259" key="3">
    <source>
        <dbReference type="PROSITE" id="PS50020"/>
    </source>
</evidence>
<gene>
    <name evidence="5" type="ORF">BSAL_53285</name>
</gene>
<keyword evidence="1" id="KW-0863">Zinc-finger</keyword>
<dbReference type="GO" id="GO:0008270">
    <property type="term" value="F:zinc ion binding"/>
    <property type="evidence" value="ECO:0007669"/>
    <property type="project" value="UniProtKB-KW"/>
</dbReference>
<dbReference type="CDD" id="cd00201">
    <property type="entry name" value="WW"/>
    <property type="match status" value="1"/>
</dbReference>
<dbReference type="AlphaFoldDB" id="A0A0S4ILJ0"/>
<feature type="compositionally biased region" description="Acidic residues" evidence="2">
    <location>
        <begin position="187"/>
        <end position="203"/>
    </location>
</feature>
<dbReference type="SUPFAM" id="SSF51045">
    <property type="entry name" value="WW domain"/>
    <property type="match status" value="1"/>
</dbReference>
<dbReference type="SMART" id="SM00456">
    <property type="entry name" value="WW"/>
    <property type="match status" value="1"/>
</dbReference>
<feature type="compositionally biased region" description="Basic and acidic residues" evidence="2">
    <location>
        <begin position="1"/>
        <end position="10"/>
    </location>
</feature>
<evidence type="ECO:0000313" key="5">
    <source>
        <dbReference type="EMBL" id="CUE71458.1"/>
    </source>
</evidence>
<dbReference type="InterPro" id="IPR001878">
    <property type="entry name" value="Znf_CCHC"/>
</dbReference>
<feature type="region of interest" description="Disordered" evidence="2">
    <location>
        <begin position="1"/>
        <end position="39"/>
    </location>
</feature>
<dbReference type="GO" id="GO:0003676">
    <property type="term" value="F:nucleic acid binding"/>
    <property type="evidence" value="ECO:0007669"/>
    <property type="project" value="InterPro"/>
</dbReference>
<accession>A0A0S4ILJ0</accession>
<dbReference type="Gene3D" id="4.10.60.10">
    <property type="entry name" value="Zinc finger, CCHC-type"/>
    <property type="match status" value="1"/>
</dbReference>
<evidence type="ECO:0008006" key="7">
    <source>
        <dbReference type="Google" id="ProtNLM"/>
    </source>
</evidence>
<keyword evidence="6" id="KW-1185">Reference proteome</keyword>
<evidence type="ECO:0000259" key="4">
    <source>
        <dbReference type="PROSITE" id="PS50158"/>
    </source>
</evidence>
<dbReference type="Gene3D" id="2.20.70.10">
    <property type="match status" value="1"/>
</dbReference>
<reference evidence="6" key="1">
    <citation type="submission" date="2015-09" db="EMBL/GenBank/DDBJ databases">
        <authorList>
            <consortium name="Pathogen Informatics"/>
        </authorList>
    </citation>
    <scope>NUCLEOTIDE SEQUENCE [LARGE SCALE GENOMIC DNA]</scope>
    <source>
        <strain evidence="6">Lake Konstanz</strain>
    </source>
</reference>
<proteinExistence type="predicted"/>
<feature type="region of interest" description="Disordered" evidence="2">
    <location>
        <begin position="187"/>
        <end position="215"/>
    </location>
</feature>
<evidence type="ECO:0000256" key="2">
    <source>
        <dbReference type="SAM" id="MobiDB-lite"/>
    </source>
</evidence>
<feature type="domain" description="CCHC-type" evidence="4">
    <location>
        <begin position="77"/>
        <end position="91"/>
    </location>
</feature>
<evidence type="ECO:0000256" key="1">
    <source>
        <dbReference type="PROSITE-ProRule" id="PRU00047"/>
    </source>
</evidence>
<dbReference type="InterPro" id="IPR036020">
    <property type="entry name" value="WW_dom_sf"/>
</dbReference>
<keyword evidence="1" id="KW-0862">Zinc</keyword>
<dbReference type="Proteomes" id="UP000051952">
    <property type="component" value="Unassembled WGS sequence"/>
</dbReference>
<protein>
    <recommendedName>
        <fullName evidence="7">Zinc finger protein</fullName>
    </recommendedName>
</protein>
<name>A0A0S4ILJ0_BODSA</name>
<feature type="domain" description="WW" evidence="3">
    <location>
        <begin position="112"/>
        <end position="146"/>
    </location>
</feature>
<dbReference type="PROSITE" id="PS50158">
    <property type="entry name" value="ZF_CCHC"/>
    <property type="match status" value="1"/>
</dbReference>
<sequence length="215" mass="24413">MVVGEKRPREGNAASSSSERRRGGGNRSGRRRGPKPPPPCPPGFKCHQCEQNHWTKDCPRVMRDPHRYPKIDVVRGCYQCGQVGHNPAACPVKREKCHECGGMHNTLHCPFKHPPQEWHEFFSPKEQHVYYYNSETKQVTWDEPLTTYDTVLWHCDGCKLLIPNDVKECVECHVLRPVTVVEEVVVEESEGDDDDVGEDDDEYSVNQSGDASGTE</sequence>
<keyword evidence="1" id="KW-0479">Metal-binding</keyword>
<evidence type="ECO:0000313" key="6">
    <source>
        <dbReference type="Proteomes" id="UP000051952"/>
    </source>
</evidence>